<protein>
    <submittedName>
        <fullName evidence="1">Uncharacterized protein</fullName>
    </submittedName>
</protein>
<organism evidence="1 2">
    <name type="scientific">Apiospora saccharicola</name>
    <dbReference type="NCBI Taxonomy" id="335842"/>
    <lineage>
        <taxon>Eukaryota</taxon>
        <taxon>Fungi</taxon>
        <taxon>Dikarya</taxon>
        <taxon>Ascomycota</taxon>
        <taxon>Pezizomycotina</taxon>
        <taxon>Sordariomycetes</taxon>
        <taxon>Xylariomycetidae</taxon>
        <taxon>Amphisphaeriales</taxon>
        <taxon>Apiosporaceae</taxon>
        <taxon>Apiospora</taxon>
    </lineage>
</organism>
<gene>
    <name evidence="1" type="ORF">PG996_009328</name>
</gene>
<reference evidence="1 2" key="1">
    <citation type="submission" date="2023-01" db="EMBL/GenBank/DDBJ databases">
        <title>Analysis of 21 Apiospora genomes using comparative genomics revels a genus with tremendous synthesis potential of carbohydrate active enzymes and secondary metabolites.</title>
        <authorList>
            <person name="Sorensen T."/>
        </authorList>
    </citation>
    <scope>NUCLEOTIDE SEQUENCE [LARGE SCALE GENOMIC DNA]</scope>
    <source>
        <strain evidence="1 2">CBS 83171</strain>
    </source>
</reference>
<keyword evidence="2" id="KW-1185">Reference proteome</keyword>
<accession>A0ABR1UKF8</accession>
<comment type="caution">
    <text evidence="1">The sequence shown here is derived from an EMBL/GenBank/DDBJ whole genome shotgun (WGS) entry which is preliminary data.</text>
</comment>
<dbReference type="EMBL" id="JAQQWM010000006">
    <property type="protein sequence ID" value="KAK8059398.1"/>
    <property type="molecule type" value="Genomic_DNA"/>
</dbReference>
<name>A0ABR1UKF8_9PEZI</name>
<proteinExistence type="predicted"/>
<sequence length="148" mass="17359">MKLRRELREVTALKEQLQQERWQAKLSKAYYMWKTETDSCLSLNAPPLAKFPQLPAEVCTCEELTCKFEKEKNGGLAACEHDLEQVLRASGKYNRDWLRKERLRWHPDQVARRCSPEARDLLTKQTTTMYAQFEVLIANELSNVRTDP</sequence>
<evidence type="ECO:0000313" key="2">
    <source>
        <dbReference type="Proteomes" id="UP001446871"/>
    </source>
</evidence>
<dbReference type="Proteomes" id="UP001446871">
    <property type="component" value="Unassembled WGS sequence"/>
</dbReference>
<evidence type="ECO:0000313" key="1">
    <source>
        <dbReference type="EMBL" id="KAK8059398.1"/>
    </source>
</evidence>